<dbReference type="InterPro" id="IPR036513">
    <property type="entry name" value="STAS_dom_sf"/>
</dbReference>
<feature type="transmembrane region" description="Helical" evidence="5">
    <location>
        <begin position="180"/>
        <end position="199"/>
    </location>
</feature>
<name>A0A9P0EEB5_NEZVI</name>
<feature type="domain" description="SLC26A/SulP transporter" evidence="6">
    <location>
        <begin position="28"/>
        <end position="416"/>
    </location>
</feature>
<evidence type="ECO:0000256" key="1">
    <source>
        <dbReference type="ARBA" id="ARBA00004141"/>
    </source>
</evidence>
<sequence length="596" mass="65609">MKECFKLEHLQKRLPIVEWLPKYSWGKLVKDIIAGLTVGLTAIPQGIAYAVVAGLQPQYGLYSGFMGCFVYFFLGSCKDITIGPTAIMALMTQEHVQAHGPEFAILLTFLSGIIIFSLGVLRLGFLVEFISMPVTVGFTSAAAVTIASSQIKGLLGLPGEARAFLDSWINLFTNGLELRLWDTILGVTTILVLILGKKMKQVSEKWKGETPTKLVLKKTVWLLGLARNAVVVIIGTILAYILSIHDIKPFILTGNVTPGLPPFKPPPFTTEENGTVLTFLDMVREMGSALIVVPLIGILESIAIAKAFAKGKSIDATQELLALGFCNIMGSFVSSFPTTGSFTRTAVNHASGVVSPAGGIITGVLVLLSLSFLTSTFYYIPKATLAAVIMCAMFYMIEYRAVTVLWRTKKSDLVPFTCTLIACLFLGLEYGMIVGITVNLLFILYNTARPSVTLQWVWDTHVTQVNDTEVLLVTPTQSLVFPASDYFREVIVGTSLTRGVPPKVIIDGTHIQYIDSTMAKGLKMVIDDLNVRNQEVIFWRWKESAMFTLLGFDPGLSKFFRFEESIHQLVQEGKKDNGRRQGDYEKVATVIEEERL</sequence>
<keyword evidence="4 5" id="KW-0472">Membrane</keyword>
<dbReference type="CDD" id="cd07042">
    <property type="entry name" value="STAS_SulP_like_sulfate_transporter"/>
    <property type="match status" value="1"/>
</dbReference>
<keyword evidence="3 5" id="KW-1133">Transmembrane helix</keyword>
<dbReference type="Proteomes" id="UP001152798">
    <property type="component" value="Chromosome 1"/>
</dbReference>
<proteinExistence type="predicted"/>
<keyword evidence="8" id="KW-1185">Reference proteome</keyword>
<evidence type="ECO:0000313" key="7">
    <source>
        <dbReference type="EMBL" id="CAH1392241.1"/>
    </source>
</evidence>
<dbReference type="Pfam" id="PF00916">
    <property type="entry name" value="Sulfate_transp"/>
    <property type="match status" value="1"/>
</dbReference>
<evidence type="ECO:0000256" key="3">
    <source>
        <dbReference type="ARBA" id="ARBA00022989"/>
    </source>
</evidence>
<feature type="transmembrane region" description="Helical" evidence="5">
    <location>
        <begin position="357"/>
        <end position="380"/>
    </location>
</feature>
<reference evidence="7" key="1">
    <citation type="submission" date="2022-01" db="EMBL/GenBank/DDBJ databases">
        <authorList>
            <person name="King R."/>
        </authorList>
    </citation>
    <scope>NUCLEOTIDE SEQUENCE</scope>
</reference>
<evidence type="ECO:0000313" key="8">
    <source>
        <dbReference type="Proteomes" id="UP001152798"/>
    </source>
</evidence>
<feature type="transmembrane region" description="Helical" evidence="5">
    <location>
        <begin position="103"/>
        <end position="125"/>
    </location>
</feature>
<evidence type="ECO:0000256" key="5">
    <source>
        <dbReference type="SAM" id="Phobius"/>
    </source>
</evidence>
<dbReference type="PANTHER" id="PTHR11814">
    <property type="entry name" value="SULFATE TRANSPORTER"/>
    <property type="match status" value="1"/>
</dbReference>
<dbReference type="GO" id="GO:0055085">
    <property type="term" value="P:transmembrane transport"/>
    <property type="evidence" value="ECO:0007669"/>
    <property type="project" value="InterPro"/>
</dbReference>
<gene>
    <name evidence="7" type="ORF">NEZAVI_LOCUS3098</name>
</gene>
<feature type="transmembrane region" description="Helical" evidence="5">
    <location>
        <begin position="413"/>
        <end position="445"/>
    </location>
</feature>
<keyword evidence="2 5" id="KW-0812">Transmembrane</keyword>
<accession>A0A9P0EEB5</accession>
<dbReference type="Gene3D" id="3.30.750.24">
    <property type="entry name" value="STAS domain"/>
    <property type="match status" value="1"/>
</dbReference>
<dbReference type="InterPro" id="IPR001902">
    <property type="entry name" value="SLC26A/SulP_fam"/>
</dbReference>
<feature type="transmembrane region" description="Helical" evidence="5">
    <location>
        <begin position="286"/>
        <end position="308"/>
    </location>
</feature>
<dbReference type="GO" id="GO:0016020">
    <property type="term" value="C:membrane"/>
    <property type="evidence" value="ECO:0007669"/>
    <property type="project" value="UniProtKB-SubCell"/>
</dbReference>
<dbReference type="SUPFAM" id="SSF52091">
    <property type="entry name" value="SpoIIaa-like"/>
    <property type="match status" value="1"/>
</dbReference>
<evidence type="ECO:0000259" key="6">
    <source>
        <dbReference type="Pfam" id="PF00916"/>
    </source>
</evidence>
<evidence type="ECO:0000256" key="2">
    <source>
        <dbReference type="ARBA" id="ARBA00022692"/>
    </source>
</evidence>
<dbReference type="EMBL" id="OV725077">
    <property type="protein sequence ID" value="CAH1392241.1"/>
    <property type="molecule type" value="Genomic_DNA"/>
</dbReference>
<feature type="transmembrane region" description="Helical" evidence="5">
    <location>
        <begin position="387"/>
        <end position="407"/>
    </location>
</feature>
<feature type="transmembrane region" description="Helical" evidence="5">
    <location>
        <begin position="220"/>
        <end position="242"/>
    </location>
</feature>
<dbReference type="AlphaFoldDB" id="A0A9P0EEB5"/>
<dbReference type="InterPro" id="IPR011547">
    <property type="entry name" value="SLC26A/SulP_dom"/>
</dbReference>
<protein>
    <recommendedName>
        <fullName evidence="6">SLC26A/SulP transporter domain-containing protein</fullName>
    </recommendedName>
</protein>
<dbReference type="OrthoDB" id="288203at2759"/>
<comment type="subcellular location">
    <subcellularLocation>
        <location evidence="1">Membrane</location>
        <topology evidence="1">Multi-pass membrane protein</topology>
    </subcellularLocation>
</comment>
<feature type="transmembrane region" description="Helical" evidence="5">
    <location>
        <begin position="64"/>
        <end position="91"/>
    </location>
</feature>
<feature type="transmembrane region" description="Helical" evidence="5">
    <location>
        <begin position="320"/>
        <end position="337"/>
    </location>
</feature>
<organism evidence="7 8">
    <name type="scientific">Nezara viridula</name>
    <name type="common">Southern green stink bug</name>
    <name type="synonym">Cimex viridulus</name>
    <dbReference type="NCBI Taxonomy" id="85310"/>
    <lineage>
        <taxon>Eukaryota</taxon>
        <taxon>Metazoa</taxon>
        <taxon>Ecdysozoa</taxon>
        <taxon>Arthropoda</taxon>
        <taxon>Hexapoda</taxon>
        <taxon>Insecta</taxon>
        <taxon>Pterygota</taxon>
        <taxon>Neoptera</taxon>
        <taxon>Paraneoptera</taxon>
        <taxon>Hemiptera</taxon>
        <taxon>Heteroptera</taxon>
        <taxon>Panheteroptera</taxon>
        <taxon>Pentatomomorpha</taxon>
        <taxon>Pentatomoidea</taxon>
        <taxon>Pentatomidae</taxon>
        <taxon>Pentatominae</taxon>
        <taxon>Nezara</taxon>
    </lineage>
</organism>
<feature type="transmembrane region" description="Helical" evidence="5">
    <location>
        <begin position="32"/>
        <end position="52"/>
    </location>
</feature>
<evidence type="ECO:0000256" key="4">
    <source>
        <dbReference type="ARBA" id="ARBA00023136"/>
    </source>
</evidence>